<feature type="transmembrane region" description="Helical" evidence="1">
    <location>
        <begin position="12"/>
        <end position="33"/>
    </location>
</feature>
<dbReference type="Proteomes" id="UP000664405">
    <property type="component" value="Unassembled WGS sequence"/>
</dbReference>
<sequence length="40" mass="4371">MPHITSERTRRLLWFIGLYIGGIVGVGLAAFLLKAMLGQA</sequence>
<name>A0A8I1SJP9_9PROT</name>
<dbReference type="AlphaFoldDB" id="A0A8I1SJP9"/>
<keyword evidence="1" id="KW-1133">Transmembrane helix</keyword>
<comment type="caution">
    <text evidence="2">The sequence shown here is derived from an EMBL/GenBank/DDBJ whole genome shotgun (WGS) entry which is preliminary data.</text>
</comment>
<evidence type="ECO:0000313" key="2">
    <source>
        <dbReference type="EMBL" id="MBN8198622.1"/>
    </source>
</evidence>
<dbReference type="EMBL" id="JAEKJW010000004">
    <property type="protein sequence ID" value="MBN8198622.1"/>
    <property type="molecule type" value="Genomic_DNA"/>
</dbReference>
<organism evidence="2 3">
    <name type="scientific">Thalassospira povalilytica</name>
    <dbReference type="NCBI Taxonomy" id="732237"/>
    <lineage>
        <taxon>Bacteria</taxon>
        <taxon>Pseudomonadati</taxon>
        <taxon>Pseudomonadota</taxon>
        <taxon>Alphaproteobacteria</taxon>
        <taxon>Rhodospirillales</taxon>
        <taxon>Thalassospiraceae</taxon>
        <taxon>Thalassospira</taxon>
    </lineage>
</organism>
<reference evidence="2" key="1">
    <citation type="submission" date="2020-12" db="EMBL/GenBank/DDBJ databases">
        <title>Oil enriched cultivation method for isolating marine PHA-producing bacteria.</title>
        <authorList>
            <person name="Zheng W."/>
            <person name="Yu S."/>
            <person name="Huang Y."/>
        </authorList>
    </citation>
    <scope>NUCLEOTIDE SEQUENCE</scope>
    <source>
        <strain evidence="2">SY-2-3</strain>
    </source>
</reference>
<protein>
    <submittedName>
        <fullName evidence="2">DUF2474 domain-containing protein</fullName>
    </submittedName>
</protein>
<dbReference type="RefSeq" id="WP_206928389.1">
    <property type="nucleotide sequence ID" value="NZ_JAEKJW010000004.1"/>
</dbReference>
<keyword evidence="1" id="KW-0472">Membrane</keyword>
<proteinExistence type="predicted"/>
<keyword evidence="1" id="KW-0812">Transmembrane</keyword>
<accession>A0A8I1SJP9</accession>
<gene>
    <name evidence="2" type="ORF">JF547_19300</name>
</gene>
<evidence type="ECO:0000313" key="3">
    <source>
        <dbReference type="Proteomes" id="UP000664405"/>
    </source>
</evidence>
<evidence type="ECO:0000256" key="1">
    <source>
        <dbReference type="SAM" id="Phobius"/>
    </source>
</evidence>